<organism evidence="25 27">
    <name type="scientific">Rotaria socialis</name>
    <dbReference type="NCBI Taxonomy" id="392032"/>
    <lineage>
        <taxon>Eukaryota</taxon>
        <taxon>Metazoa</taxon>
        <taxon>Spiralia</taxon>
        <taxon>Gnathifera</taxon>
        <taxon>Rotifera</taxon>
        <taxon>Eurotatoria</taxon>
        <taxon>Bdelloidea</taxon>
        <taxon>Philodinida</taxon>
        <taxon>Philodinidae</taxon>
        <taxon>Rotaria</taxon>
    </lineage>
</organism>
<evidence type="ECO:0000256" key="20">
    <source>
        <dbReference type="ARBA" id="ARBA00033727"/>
    </source>
</evidence>
<dbReference type="GO" id="GO:0046872">
    <property type="term" value="F:metal ion binding"/>
    <property type="evidence" value="ECO:0007669"/>
    <property type="project" value="UniProtKB-KW"/>
</dbReference>
<dbReference type="PANTHER" id="PTHR11959:SF1">
    <property type="entry name" value="4-HYDROXYPHENYLPYRUVATE DIOXYGENASE"/>
    <property type="match status" value="1"/>
</dbReference>
<evidence type="ECO:0000259" key="23">
    <source>
        <dbReference type="PROSITE" id="PS51819"/>
    </source>
</evidence>
<keyword evidence="14" id="KW-0223">Dioxygenase</keyword>
<keyword evidence="19" id="KW-0585">Phenylalanine catabolism</keyword>
<keyword evidence="11" id="KW-0677">Repeat</keyword>
<evidence type="ECO:0000256" key="11">
    <source>
        <dbReference type="ARBA" id="ARBA00022737"/>
    </source>
</evidence>
<evidence type="ECO:0000256" key="8">
    <source>
        <dbReference type="ARBA" id="ARBA00018452"/>
    </source>
</evidence>
<keyword evidence="10" id="KW-0479">Metal-binding</keyword>
<evidence type="ECO:0000256" key="12">
    <source>
        <dbReference type="ARBA" id="ARBA00022824"/>
    </source>
</evidence>
<comment type="similarity">
    <text evidence="6 22">Belongs to the 4HPPD family.</text>
</comment>
<protein>
    <recommendedName>
        <fullName evidence="8 22">4-hydroxyphenylpyruvate dioxygenase</fullName>
    </recommendedName>
</protein>
<proteinExistence type="inferred from homology"/>
<dbReference type="PIRSF" id="PIRSF009283">
    <property type="entry name" value="HPP_dOase"/>
    <property type="match status" value="1"/>
</dbReference>
<evidence type="ECO:0000256" key="5">
    <source>
        <dbReference type="ARBA" id="ARBA00005162"/>
    </source>
</evidence>
<evidence type="ECO:0000256" key="10">
    <source>
        <dbReference type="ARBA" id="ARBA00022723"/>
    </source>
</evidence>
<dbReference type="EMBL" id="CAJOBR010001559">
    <property type="protein sequence ID" value="CAF4617717.1"/>
    <property type="molecule type" value="Genomic_DNA"/>
</dbReference>
<comment type="catalytic activity">
    <reaction evidence="21">
        <text>3-(4-hydroxyphenyl)pyruvate + O2 = homogentisate + CO2</text>
        <dbReference type="Rhea" id="RHEA:16189"/>
        <dbReference type="ChEBI" id="CHEBI:15379"/>
        <dbReference type="ChEBI" id="CHEBI:16169"/>
        <dbReference type="ChEBI" id="CHEBI:16526"/>
        <dbReference type="ChEBI" id="CHEBI:36242"/>
        <dbReference type="EC" id="1.13.11.27"/>
    </reaction>
    <physiologicalReaction direction="left-to-right" evidence="21">
        <dbReference type="Rhea" id="RHEA:16190"/>
    </physiologicalReaction>
</comment>
<reference evidence="25" key="1">
    <citation type="submission" date="2021-02" db="EMBL/GenBank/DDBJ databases">
        <authorList>
            <person name="Nowell W R."/>
        </authorList>
    </citation>
    <scope>NUCLEOTIDE SEQUENCE</scope>
</reference>
<keyword evidence="15" id="KW-0560">Oxidoreductase</keyword>
<keyword evidence="13" id="KW-0828">Tyrosine catabolism</keyword>
<dbReference type="GO" id="GO:0006559">
    <property type="term" value="P:L-phenylalanine catabolic process"/>
    <property type="evidence" value="ECO:0007669"/>
    <property type="project" value="UniProtKB-KW"/>
</dbReference>
<dbReference type="GO" id="GO:0000139">
    <property type="term" value="C:Golgi membrane"/>
    <property type="evidence" value="ECO:0007669"/>
    <property type="project" value="UniProtKB-SubCell"/>
</dbReference>
<dbReference type="Proteomes" id="UP000663848">
    <property type="component" value="Unassembled WGS sequence"/>
</dbReference>
<keyword evidence="9" id="KW-0963">Cytoplasm</keyword>
<dbReference type="InterPro" id="IPR029068">
    <property type="entry name" value="Glyas_Bleomycin-R_OHBP_Dase"/>
</dbReference>
<accession>A0A820T045</accession>
<keyword evidence="12" id="KW-0256">Endoplasmic reticulum</keyword>
<evidence type="ECO:0000256" key="2">
    <source>
        <dbReference type="ARBA" id="ARBA00004395"/>
    </source>
</evidence>
<gene>
    <name evidence="25" type="ORF">HFQ381_LOCUS24916</name>
    <name evidence="26" type="ORF">QYT958_LOCUS12647</name>
    <name evidence="24" type="ORF">UJA718_LOCUS16066</name>
</gene>
<evidence type="ECO:0000256" key="9">
    <source>
        <dbReference type="ARBA" id="ARBA00022490"/>
    </source>
</evidence>
<comment type="subunit">
    <text evidence="7">Homodimer.</text>
</comment>
<evidence type="ECO:0000256" key="21">
    <source>
        <dbReference type="ARBA" id="ARBA00048047"/>
    </source>
</evidence>
<feature type="domain" description="VOC" evidence="23">
    <location>
        <begin position="197"/>
        <end position="338"/>
    </location>
</feature>
<evidence type="ECO:0000313" key="24">
    <source>
        <dbReference type="EMBL" id="CAF4355225.1"/>
    </source>
</evidence>
<dbReference type="PANTHER" id="PTHR11959">
    <property type="entry name" value="4-HYDROXYPHENYLPYRUVATE DIOXYGENASE"/>
    <property type="match status" value="1"/>
</dbReference>
<sequence>MFRACRKQILKQQKCPVALHSPKFSERFDYEGIQAFDHVTFWVGNALQAASWYCIRFGFTPYMYKGLETGTRDVVSHVIKQNQIVFIFQSALAPNNAQQGHHLMCHGDGVKDVAFSVNNLDLVVEKARTNGATIVKEIWSENDDHGTVRMACVQTYGDTTHTLIDRSAYKGDFLPHFKPHTIDDALLNRLSDTNLKFVDHIVGNMPNNEMEATVQWYEKTFQFHRFWSVDDAVLHTNYSSLRSIVIANGQETVKMPINEPASGKRKSQIQEYVDYYGSAGVQHIALNTSDIITSVSRMRERGLHFLQVPKSYYTDLRERLQHSKVNISEDLDTWAIWV</sequence>
<evidence type="ECO:0000256" key="15">
    <source>
        <dbReference type="ARBA" id="ARBA00023002"/>
    </source>
</evidence>
<evidence type="ECO:0000256" key="17">
    <source>
        <dbReference type="ARBA" id="ARBA00023034"/>
    </source>
</evidence>
<dbReference type="NCBIfam" id="TIGR01263">
    <property type="entry name" value="4HPPD"/>
    <property type="match status" value="1"/>
</dbReference>
<dbReference type="InterPro" id="IPR041735">
    <property type="entry name" value="4OHPhenylPyrv_dOase_C"/>
</dbReference>
<dbReference type="InterPro" id="IPR037523">
    <property type="entry name" value="VOC_core"/>
</dbReference>
<dbReference type="EMBL" id="CAJOBP010002448">
    <property type="protein sequence ID" value="CAF4355225.1"/>
    <property type="molecule type" value="Genomic_DNA"/>
</dbReference>
<dbReference type="EMBL" id="CAJOBO010002701">
    <property type="protein sequence ID" value="CAF4464271.1"/>
    <property type="molecule type" value="Genomic_DNA"/>
</dbReference>
<evidence type="ECO:0000256" key="3">
    <source>
        <dbReference type="ARBA" id="ARBA00004406"/>
    </source>
</evidence>
<dbReference type="GO" id="GO:0042803">
    <property type="term" value="F:protein homodimerization activity"/>
    <property type="evidence" value="ECO:0007669"/>
    <property type="project" value="UniProtKB-ARBA"/>
</dbReference>
<dbReference type="PROSITE" id="PS51819">
    <property type="entry name" value="VOC"/>
    <property type="match status" value="2"/>
</dbReference>
<evidence type="ECO:0000256" key="4">
    <source>
        <dbReference type="ARBA" id="ARBA00004496"/>
    </source>
</evidence>
<keyword evidence="17" id="KW-0333">Golgi apparatus</keyword>
<dbReference type="Pfam" id="PF00903">
    <property type="entry name" value="Glyoxalase"/>
    <property type="match status" value="2"/>
</dbReference>
<evidence type="ECO:0000313" key="27">
    <source>
        <dbReference type="Proteomes" id="UP000663851"/>
    </source>
</evidence>
<dbReference type="Gene3D" id="3.10.180.10">
    <property type="entry name" value="2,3-Dihydroxybiphenyl 1,2-Dioxygenase, domain 1"/>
    <property type="match status" value="2"/>
</dbReference>
<dbReference type="Proteomes" id="UP000663873">
    <property type="component" value="Unassembled WGS sequence"/>
</dbReference>
<comment type="pathway">
    <text evidence="5">Amino-acid degradation; L-phenylalanine degradation; acetoacetate and fumarate from L-phenylalanine: step 3/6.</text>
</comment>
<dbReference type="GO" id="GO:0005789">
    <property type="term" value="C:endoplasmic reticulum membrane"/>
    <property type="evidence" value="ECO:0007669"/>
    <property type="project" value="UniProtKB-SubCell"/>
</dbReference>
<evidence type="ECO:0000313" key="25">
    <source>
        <dbReference type="EMBL" id="CAF4464271.1"/>
    </source>
</evidence>
<dbReference type="SUPFAM" id="SSF54593">
    <property type="entry name" value="Glyoxalase/Bleomycin resistance protein/Dihydroxybiphenyl dioxygenase"/>
    <property type="match status" value="1"/>
</dbReference>
<comment type="cofactor">
    <cofactor evidence="1">
        <name>Fe cation</name>
        <dbReference type="ChEBI" id="CHEBI:24875"/>
    </cofactor>
</comment>
<comment type="subcellular location">
    <subcellularLocation>
        <location evidence="4">Cytoplasm</location>
    </subcellularLocation>
    <subcellularLocation>
        <location evidence="3">Endoplasmic reticulum membrane</location>
        <topology evidence="3">Peripheral membrane protein</topology>
    </subcellularLocation>
    <subcellularLocation>
        <location evidence="2">Golgi apparatus membrane</location>
        <topology evidence="2">Peripheral membrane protein</topology>
    </subcellularLocation>
</comment>
<evidence type="ECO:0000256" key="1">
    <source>
        <dbReference type="ARBA" id="ARBA00001962"/>
    </source>
</evidence>
<feature type="domain" description="VOC" evidence="23">
    <location>
        <begin position="35"/>
        <end position="166"/>
    </location>
</feature>
<dbReference type="CDD" id="cd07250">
    <property type="entry name" value="HPPD_C_like"/>
    <property type="match status" value="1"/>
</dbReference>
<evidence type="ECO:0000313" key="28">
    <source>
        <dbReference type="Proteomes" id="UP000663873"/>
    </source>
</evidence>
<comment type="caution">
    <text evidence="25">The sequence shown here is derived from an EMBL/GenBank/DDBJ whole genome shotgun (WGS) entry which is preliminary data.</text>
</comment>
<dbReference type="AlphaFoldDB" id="A0A820T045"/>
<keyword evidence="28" id="KW-1185">Reference proteome</keyword>
<dbReference type="InterPro" id="IPR041736">
    <property type="entry name" value="4OHPhenylPyrv_dOase_N"/>
</dbReference>
<evidence type="ECO:0000256" key="14">
    <source>
        <dbReference type="ARBA" id="ARBA00022964"/>
    </source>
</evidence>
<keyword evidence="18" id="KW-0472">Membrane</keyword>
<evidence type="ECO:0000256" key="7">
    <source>
        <dbReference type="ARBA" id="ARBA00011738"/>
    </source>
</evidence>
<dbReference type="Proteomes" id="UP000663851">
    <property type="component" value="Unassembled WGS sequence"/>
</dbReference>
<dbReference type="GO" id="GO:0003868">
    <property type="term" value="F:4-hydroxyphenylpyruvate dioxygenase activity"/>
    <property type="evidence" value="ECO:0007669"/>
    <property type="project" value="UniProtKB-EC"/>
</dbReference>
<evidence type="ECO:0000256" key="13">
    <source>
        <dbReference type="ARBA" id="ARBA00022878"/>
    </source>
</evidence>
<evidence type="ECO:0000256" key="16">
    <source>
        <dbReference type="ARBA" id="ARBA00023004"/>
    </source>
</evidence>
<name>A0A820T045_9BILA</name>
<keyword evidence="16" id="KW-0408">Iron</keyword>
<evidence type="ECO:0000256" key="19">
    <source>
        <dbReference type="ARBA" id="ARBA00023232"/>
    </source>
</evidence>
<dbReference type="GO" id="GO:0006572">
    <property type="term" value="P:L-tyrosine catabolic process"/>
    <property type="evidence" value="ECO:0007669"/>
    <property type="project" value="UniProtKB-KW"/>
</dbReference>
<dbReference type="InterPro" id="IPR004360">
    <property type="entry name" value="Glyas_Fos-R_dOase_dom"/>
</dbReference>
<evidence type="ECO:0000256" key="6">
    <source>
        <dbReference type="ARBA" id="ARBA00005877"/>
    </source>
</evidence>
<evidence type="ECO:0000256" key="22">
    <source>
        <dbReference type="PIRNR" id="PIRNR009283"/>
    </source>
</evidence>
<evidence type="ECO:0000313" key="26">
    <source>
        <dbReference type="EMBL" id="CAF4617717.1"/>
    </source>
</evidence>
<dbReference type="CDD" id="cd08342">
    <property type="entry name" value="HPPD_N_like"/>
    <property type="match status" value="1"/>
</dbReference>
<dbReference type="InterPro" id="IPR005956">
    <property type="entry name" value="4OHPhenylPyrv_dOase"/>
</dbReference>
<comment type="function">
    <text evidence="20">Catalyzes the conversion of 4-hydroxyphenylpyruvic acid to homogentisic acid, one of the steps in tyrosine catabolism.</text>
</comment>
<dbReference type="FunFam" id="3.10.180.10:FF:000022">
    <property type="entry name" value="4-hydroxyphenylpyruvate dioxygenase"/>
    <property type="match status" value="1"/>
</dbReference>
<evidence type="ECO:0000256" key="18">
    <source>
        <dbReference type="ARBA" id="ARBA00023136"/>
    </source>
</evidence>